<organism evidence="2 3">
    <name type="scientific">Desulfosarcina widdelii</name>
    <dbReference type="NCBI Taxonomy" id="947919"/>
    <lineage>
        <taxon>Bacteria</taxon>
        <taxon>Pseudomonadati</taxon>
        <taxon>Thermodesulfobacteriota</taxon>
        <taxon>Desulfobacteria</taxon>
        <taxon>Desulfobacterales</taxon>
        <taxon>Desulfosarcinaceae</taxon>
        <taxon>Desulfosarcina</taxon>
    </lineage>
</organism>
<dbReference type="InterPro" id="IPR012657">
    <property type="entry name" value="23S_rRNA-intervening_sequence"/>
</dbReference>
<evidence type="ECO:0000313" key="3">
    <source>
        <dbReference type="Proteomes" id="UP000427769"/>
    </source>
</evidence>
<evidence type="ECO:0008006" key="4">
    <source>
        <dbReference type="Google" id="ProtNLM"/>
    </source>
</evidence>
<accession>A0A5K7Z790</accession>
<dbReference type="SUPFAM" id="SSF158446">
    <property type="entry name" value="IVS-encoded protein-like"/>
    <property type="match status" value="1"/>
</dbReference>
<dbReference type="AlphaFoldDB" id="A0A5K7Z790"/>
<evidence type="ECO:0000313" key="2">
    <source>
        <dbReference type="EMBL" id="BBO76585.1"/>
    </source>
</evidence>
<dbReference type="Proteomes" id="UP000427769">
    <property type="component" value="Chromosome"/>
</dbReference>
<reference evidence="2 3" key="1">
    <citation type="submission" date="2019-11" db="EMBL/GenBank/DDBJ databases">
        <title>Comparative genomics of hydrocarbon-degrading Desulfosarcina strains.</title>
        <authorList>
            <person name="Watanabe M."/>
            <person name="Kojima H."/>
            <person name="Fukui M."/>
        </authorList>
    </citation>
    <scope>NUCLEOTIDE SEQUENCE [LARGE SCALE GENOMIC DNA]</scope>
    <source>
        <strain evidence="2 3">PP31</strain>
    </source>
</reference>
<dbReference type="KEGG" id="dwd:DSCW_40020"/>
<dbReference type="NCBIfam" id="TIGR02436">
    <property type="entry name" value="four helix bundle protein"/>
    <property type="match status" value="1"/>
</dbReference>
<dbReference type="EMBL" id="AP021875">
    <property type="protein sequence ID" value="BBO76585.1"/>
    <property type="molecule type" value="Genomic_DNA"/>
</dbReference>
<feature type="region of interest" description="Disordered" evidence="1">
    <location>
        <begin position="136"/>
        <end position="158"/>
    </location>
</feature>
<gene>
    <name evidence="2" type="ORF">DSCW_40020</name>
</gene>
<proteinExistence type="predicted"/>
<dbReference type="InterPro" id="IPR036583">
    <property type="entry name" value="23S_rRNA_IVS_sf"/>
</dbReference>
<sequence length="220" mass="24618">MVGMVSREPLIPKHGGYRKLKSFQLAQLVYDLTVRFCERYVDRFSRTRDQMVQAARSGVQNIAEGSQASGTSRRTELKLTNVARASLEELRLDYEDFLRQRRLTAWVREDPRRVSLIARRCETVDQVAGWVKAVHDGQCGPSGRNGQGGPSTSSTKSIPSTTYPEIAANAALVLIAVACSLLDRQIAAQSKAFEKEGGFTERMYRVRSSRRKSRPTGGRH</sequence>
<protein>
    <recommendedName>
        <fullName evidence="4">Four helix bundle protein</fullName>
    </recommendedName>
</protein>
<keyword evidence="3" id="KW-1185">Reference proteome</keyword>
<name>A0A5K7Z790_9BACT</name>
<dbReference type="NCBIfam" id="TIGR04258">
    <property type="entry name" value="4helix_suffix"/>
    <property type="match status" value="1"/>
</dbReference>
<evidence type="ECO:0000256" key="1">
    <source>
        <dbReference type="SAM" id="MobiDB-lite"/>
    </source>
</evidence>
<dbReference type="Gene3D" id="1.20.1440.60">
    <property type="entry name" value="23S rRNA-intervening sequence"/>
    <property type="match status" value="1"/>
</dbReference>
<dbReference type="InterPro" id="IPR026354">
    <property type="entry name" value="4helix_suffix_dom"/>
</dbReference>